<feature type="signal peptide" evidence="1">
    <location>
        <begin position="1"/>
        <end position="29"/>
    </location>
</feature>
<dbReference type="RefSeq" id="XP_002677029.1">
    <property type="nucleotide sequence ID" value="XM_002676983.1"/>
</dbReference>
<dbReference type="OMA" id="CDQCKCK"/>
<keyword evidence="1" id="KW-0732">Signal</keyword>
<dbReference type="VEuPathDB" id="AmoebaDB:NAEGRDRAFT_58114"/>
<gene>
    <name evidence="2" type="ORF">NAEGRDRAFT_58114</name>
</gene>
<sequence>MRKQQPILISALLLVVLLIVSFMTHSSLQQSTGSENPMYFDGAITNDGEPGFEECPGVVCLCGKVQVVNGKCVCPDCPNNCPTGSKDCTAECANKGLLLESISKDSVGCDQCICKCKTETEACPLIGTCDSRQYDITYGTVGGISGCITNCTCKPPIVIPPPCVNATSCDQCNSVLGYDIVLNQTTGCNQCSCKTCPTLNCAASCLYGFTLSDSGRGDGCQVCNCSCPPTPKCESVCPYGYIIGKDANGCDACSCNPPPACTPDDASKCNTVTCPYGGSLKNDQYGCPKCVCYTCPEAPISYCQANCPYGYVNTTQTSSDGARCPTCECLRCPVVNIEKCNSSCVYGGSYAFDPSSECNLCKCNKCPPSPPDCQQVCGNKLSHTYDSDSNGCPVCKCTQCPAVDCDAVQCPYGYQYKYNTDTGCRQCVCNQPPVCPTTPPDCTSLNCPNGYYYTTDSKGCQSCKCNDTACPQPEPDCIAQCTFGVAEVSYDSNKCKQCKCLEFKCPPTSCADVCGSIGIKETTVDEKGCTKCTCNTPPVCTEDVNCRDTCGTLKYATYRDNYNCTRCKCYKPTCPDTLPICEAQCGTLPYEMITDDSGCDMCRCIAPPTCPQPEPDCIAQCTFGVAEVSYNANGCKQCKCLEFKCPPTNCGDVCGSAGIKETTVDERGCTKCTCNTPPVCADDVNCRDTCGTLKYVTYRDNYNCTRCRCIKPTCPDLLPNCSAICGSDMFEMVKDANGCDQCKCKGEPIIVCPPIPDCNDRCGGSQYFEKVAVDNYGCKYCQCKNCVQCKCCKSKKITIPIVKHVPKRVYIPYTVWYDPAFFDKVKNNFQTKEEVKIAIEKRYNYIVVLRKKITIYRRALVNLRIILKQLVIKKKISASMFKKADEMARKRKKLLEEQVKEQTICLTSLDNHIKAIVKLIKQLGYNTHAPAVCAYVAGTKRCGLRPSFINELVSSYLKDNVFTKIIYTKIPTSVSDIDKDLAGQTIRYTRTSATWKVQVIKLNKRVKNAVWKIVLKQVLKNGKKVKRTIKKILKIAKKNKETAIRGKKAKKIFIRKVLMRRFRSRVVRAARKALATSEIKQLNEQFKPTSTERVIATRVTQEIMYLPKDILSQSDEILKALLSQKYAYTPLEDKKQYE</sequence>
<evidence type="ECO:0000313" key="2">
    <source>
        <dbReference type="EMBL" id="EFC44285.1"/>
    </source>
</evidence>
<name>D2VG42_NAEGR</name>
<dbReference type="KEGG" id="ngr:NAEGRDRAFT_58114"/>
<protein>
    <submittedName>
        <fullName evidence="2">Predicted protein</fullName>
    </submittedName>
</protein>
<accession>D2VG42</accession>
<dbReference type="EMBL" id="GG738869">
    <property type="protein sequence ID" value="EFC44285.1"/>
    <property type="molecule type" value="Genomic_DNA"/>
</dbReference>
<reference evidence="2 3" key="1">
    <citation type="journal article" date="2010" name="Cell">
        <title>The genome of Naegleria gruberi illuminates early eukaryotic versatility.</title>
        <authorList>
            <person name="Fritz-Laylin L.K."/>
            <person name="Prochnik S.E."/>
            <person name="Ginger M.L."/>
            <person name="Dacks J.B."/>
            <person name="Carpenter M.L."/>
            <person name="Field M.C."/>
            <person name="Kuo A."/>
            <person name="Paredez A."/>
            <person name="Chapman J."/>
            <person name="Pham J."/>
            <person name="Shu S."/>
            <person name="Neupane R."/>
            <person name="Cipriano M."/>
            <person name="Mancuso J."/>
            <person name="Tu H."/>
            <person name="Salamov A."/>
            <person name="Lindquist E."/>
            <person name="Shapiro H."/>
            <person name="Lucas S."/>
            <person name="Grigoriev I.V."/>
            <person name="Cande W.Z."/>
            <person name="Fulton C."/>
            <person name="Rokhsar D.S."/>
            <person name="Dawson S.C."/>
        </authorList>
    </citation>
    <scope>NUCLEOTIDE SEQUENCE [LARGE SCALE GENOMIC DNA]</scope>
    <source>
        <strain evidence="2 3">NEG-M</strain>
    </source>
</reference>
<feature type="chain" id="PRO_5003038139" evidence="1">
    <location>
        <begin position="30"/>
        <end position="1138"/>
    </location>
</feature>
<evidence type="ECO:0000256" key="1">
    <source>
        <dbReference type="SAM" id="SignalP"/>
    </source>
</evidence>
<evidence type="ECO:0000313" key="3">
    <source>
        <dbReference type="Proteomes" id="UP000006671"/>
    </source>
</evidence>
<dbReference type="AlphaFoldDB" id="D2VG42"/>
<proteinExistence type="predicted"/>
<dbReference type="InParanoid" id="D2VG42"/>
<dbReference type="Proteomes" id="UP000006671">
    <property type="component" value="Unassembled WGS sequence"/>
</dbReference>
<dbReference type="GeneID" id="8848095"/>
<organism evidence="3">
    <name type="scientific">Naegleria gruberi</name>
    <name type="common">Amoeba</name>
    <dbReference type="NCBI Taxonomy" id="5762"/>
    <lineage>
        <taxon>Eukaryota</taxon>
        <taxon>Discoba</taxon>
        <taxon>Heterolobosea</taxon>
        <taxon>Tetramitia</taxon>
        <taxon>Eutetramitia</taxon>
        <taxon>Vahlkampfiidae</taxon>
        <taxon>Naegleria</taxon>
    </lineage>
</organism>
<dbReference type="OrthoDB" id="10021323at2759"/>
<keyword evidence="3" id="KW-1185">Reference proteome</keyword>
<dbReference type="Gene3D" id="2.10.22.10">
    <property type="entry name" value="Antistasin, domain 1"/>
    <property type="match status" value="1"/>
</dbReference>